<dbReference type="Proteomes" id="UP001212498">
    <property type="component" value="Unassembled WGS sequence"/>
</dbReference>
<dbReference type="PROSITE" id="PS51257">
    <property type="entry name" value="PROKAR_LIPOPROTEIN"/>
    <property type="match status" value="1"/>
</dbReference>
<protein>
    <submittedName>
        <fullName evidence="6">Substrate-binding domain-containing protein</fullName>
    </submittedName>
</protein>
<feature type="signal peptide" evidence="4">
    <location>
        <begin position="1"/>
        <end position="22"/>
    </location>
</feature>
<keyword evidence="3 4" id="KW-0732">Signal</keyword>
<feature type="chain" id="PRO_5047333814" evidence="4">
    <location>
        <begin position="23"/>
        <end position="337"/>
    </location>
</feature>
<evidence type="ECO:0000256" key="3">
    <source>
        <dbReference type="ARBA" id="ARBA00022729"/>
    </source>
</evidence>
<evidence type="ECO:0000313" key="7">
    <source>
        <dbReference type="Proteomes" id="UP001212498"/>
    </source>
</evidence>
<name>A0ABT4SWP2_9ACTN</name>
<dbReference type="Pfam" id="PF13407">
    <property type="entry name" value="Peripla_BP_4"/>
    <property type="match status" value="1"/>
</dbReference>
<dbReference type="InterPro" id="IPR025997">
    <property type="entry name" value="SBP_2_dom"/>
</dbReference>
<evidence type="ECO:0000259" key="5">
    <source>
        <dbReference type="Pfam" id="PF13407"/>
    </source>
</evidence>
<dbReference type="RefSeq" id="WP_271276338.1">
    <property type="nucleotide sequence ID" value="NZ_BAABFD010000008.1"/>
</dbReference>
<evidence type="ECO:0000256" key="2">
    <source>
        <dbReference type="ARBA" id="ARBA00007639"/>
    </source>
</evidence>
<sequence>MLRNIKKVAVLALAGLTLAACATEAPDTAAKAGGTDGADGAGAKPRVVMLLNDQFDPYYLTLAKGAEEKAAELGVEFSWQAPTTLDVAAQTQLLQSIAATKPDGIIMSALDAKAMSAPMRQVNEQGIPIVTVDADVEDQDARLATFKSDGVVSGEMAADTVNELLAGTGKVGYVGYIPGIQSVDIRLKGWQEQLKKHAGLENSGEEYAGADISENVAKTSALISRVPDLKAVFASWTNAAIGAAKAVQQAGKTGDIKVVGVDASPDQVDLLRQGLVDALVVQKPYDMGKDAVEALTAYTKDGTRPQGEKLYDFVVATKDNLDTPEISQYLYVKPEGK</sequence>
<dbReference type="Gene3D" id="3.40.50.2300">
    <property type="match status" value="2"/>
</dbReference>
<dbReference type="PANTHER" id="PTHR46847">
    <property type="entry name" value="D-ALLOSE-BINDING PERIPLASMIC PROTEIN-RELATED"/>
    <property type="match status" value="1"/>
</dbReference>
<feature type="domain" description="Periplasmic binding protein" evidence="5">
    <location>
        <begin position="48"/>
        <end position="300"/>
    </location>
</feature>
<gene>
    <name evidence="6" type="ORF">OUY24_12680</name>
</gene>
<comment type="caution">
    <text evidence="6">The sequence shown here is derived from an EMBL/GenBank/DDBJ whole genome shotgun (WGS) entry which is preliminary data.</text>
</comment>
<dbReference type="InterPro" id="IPR028082">
    <property type="entry name" value="Peripla_BP_I"/>
</dbReference>
<proteinExistence type="inferred from homology"/>
<dbReference type="PANTHER" id="PTHR46847:SF1">
    <property type="entry name" value="D-ALLOSE-BINDING PERIPLASMIC PROTEIN-RELATED"/>
    <property type="match status" value="1"/>
</dbReference>
<comment type="similarity">
    <text evidence="2">Belongs to the bacterial solute-binding protein 2 family.</text>
</comment>
<reference evidence="6 7" key="1">
    <citation type="submission" date="2022-11" db="EMBL/GenBank/DDBJ databases">
        <title>Nonomuraea corallina sp. nov., a new species of the genus Nonomuraea isolated from sea side sediment in Thai sea.</title>
        <authorList>
            <person name="Ngamcharungchit C."/>
            <person name="Matsumoto A."/>
            <person name="Suriyachadkun C."/>
            <person name="Panbangred W."/>
            <person name="Inahashi Y."/>
            <person name="Intra B."/>
        </authorList>
    </citation>
    <scope>NUCLEOTIDE SEQUENCE [LARGE SCALE GENOMIC DNA]</scope>
    <source>
        <strain evidence="6 7">DSM 43553</strain>
    </source>
</reference>
<accession>A0ABT4SWP2</accession>
<organism evidence="6 7">
    <name type="scientific">Nonomuraea ferruginea</name>
    <dbReference type="NCBI Taxonomy" id="46174"/>
    <lineage>
        <taxon>Bacteria</taxon>
        <taxon>Bacillati</taxon>
        <taxon>Actinomycetota</taxon>
        <taxon>Actinomycetes</taxon>
        <taxon>Streptosporangiales</taxon>
        <taxon>Streptosporangiaceae</taxon>
        <taxon>Nonomuraea</taxon>
    </lineage>
</organism>
<evidence type="ECO:0000313" key="6">
    <source>
        <dbReference type="EMBL" id="MDA0641475.1"/>
    </source>
</evidence>
<evidence type="ECO:0000256" key="4">
    <source>
        <dbReference type="SAM" id="SignalP"/>
    </source>
</evidence>
<dbReference type="SUPFAM" id="SSF53822">
    <property type="entry name" value="Periplasmic binding protein-like I"/>
    <property type="match status" value="1"/>
</dbReference>
<comment type="subcellular location">
    <subcellularLocation>
        <location evidence="1">Cell envelope</location>
    </subcellularLocation>
</comment>
<dbReference type="EMBL" id="JAPNUD010000025">
    <property type="protein sequence ID" value="MDA0641475.1"/>
    <property type="molecule type" value="Genomic_DNA"/>
</dbReference>
<evidence type="ECO:0000256" key="1">
    <source>
        <dbReference type="ARBA" id="ARBA00004196"/>
    </source>
</evidence>
<keyword evidence="7" id="KW-1185">Reference proteome</keyword>